<accession>A0A1Y1X9I9</accession>
<sequence>MCTQYPEIIITSPKEPAAFYSVPQTVQENLLTTNYEQWCALYSMNDDDVSLAYVSNDLQRERRLRQYENEYQYGEEYRYEYNDFDNDDFFDKYQTSRRTTLDNEFSNYNDTHSQKYECYDNRDYDDEYEDDDEYEEGFDYEYDYEFDENYEEEGIFRMEKEPAPVSRPRLNYDIIANAISRRFNKSTDSDVSDEEDENESEDEDTIETKIVVKTPSIKTQVAVATPKSHHYDFFQKENIQNNEESNKMYDFMETIKTKFGQKEISSSVPTKSGFSIMNEVITEGRIFEGRVFGMPEAMSNKHGAKNSLFTHRKSSSIGNTLNENNFSSLIKKDCEMILSGPMKNRKRAYSLNEPSKFNPLKLNKNEFSDLKKSKLFCF</sequence>
<name>A0A1Y1X9I9_9FUNG</name>
<gene>
    <name evidence="2" type="ORF">BCR32DRAFT_292672</name>
</gene>
<feature type="compositionally biased region" description="Acidic residues" evidence="1">
    <location>
        <begin position="190"/>
        <end position="204"/>
    </location>
</feature>
<proteinExistence type="predicted"/>
<dbReference type="EMBL" id="MCFG01000095">
    <property type="protein sequence ID" value="ORX82441.1"/>
    <property type="molecule type" value="Genomic_DNA"/>
</dbReference>
<feature type="region of interest" description="Disordered" evidence="1">
    <location>
        <begin position="185"/>
        <end position="204"/>
    </location>
</feature>
<dbReference type="AlphaFoldDB" id="A0A1Y1X9I9"/>
<reference evidence="2 3" key="2">
    <citation type="submission" date="2016-08" db="EMBL/GenBank/DDBJ databases">
        <title>Pervasive Adenine N6-methylation of Active Genes in Fungi.</title>
        <authorList>
            <consortium name="DOE Joint Genome Institute"/>
            <person name="Mondo S.J."/>
            <person name="Dannebaum R.O."/>
            <person name="Kuo R.C."/>
            <person name="Labutti K."/>
            <person name="Haridas S."/>
            <person name="Kuo A."/>
            <person name="Salamov A."/>
            <person name="Ahrendt S.R."/>
            <person name="Lipzen A."/>
            <person name="Sullivan W."/>
            <person name="Andreopoulos W.B."/>
            <person name="Clum A."/>
            <person name="Lindquist E."/>
            <person name="Daum C."/>
            <person name="Ramamoorthy G.K."/>
            <person name="Gryganskyi A."/>
            <person name="Culley D."/>
            <person name="Magnuson J.K."/>
            <person name="James T.Y."/>
            <person name="O'Malley M.A."/>
            <person name="Stajich J.E."/>
            <person name="Spatafora J.W."/>
            <person name="Visel A."/>
            <person name="Grigoriev I.V."/>
        </authorList>
    </citation>
    <scope>NUCLEOTIDE SEQUENCE [LARGE SCALE GENOMIC DNA]</scope>
    <source>
        <strain evidence="2 3">S4</strain>
    </source>
</reference>
<evidence type="ECO:0000313" key="3">
    <source>
        <dbReference type="Proteomes" id="UP000193944"/>
    </source>
</evidence>
<dbReference type="OrthoDB" id="10479754at2759"/>
<organism evidence="2 3">
    <name type="scientific">Anaeromyces robustus</name>
    <dbReference type="NCBI Taxonomy" id="1754192"/>
    <lineage>
        <taxon>Eukaryota</taxon>
        <taxon>Fungi</taxon>
        <taxon>Fungi incertae sedis</taxon>
        <taxon>Chytridiomycota</taxon>
        <taxon>Chytridiomycota incertae sedis</taxon>
        <taxon>Neocallimastigomycetes</taxon>
        <taxon>Neocallimastigales</taxon>
        <taxon>Neocallimastigaceae</taxon>
        <taxon>Anaeromyces</taxon>
    </lineage>
</organism>
<evidence type="ECO:0000313" key="2">
    <source>
        <dbReference type="EMBL" id="ORX82441.1"/>
    </source>
</evidence>
<keyword evidence="3" id="KW-1185">Reference proteome</keyword>
<reference evidence="2 3" key="1">
    <citation type="submission" date="2016-08" db="EMBL/GenBank/DDBJ databases">
        <title>A Parts List for Fungal Cellulosomes Revealed by Comparative Genomics.</title>
        <authorList>
            <consortium name="DOE Joint Genome Institute"/>
            <person name="Haitjema C.H."/>
            <person name="Gilmore S.P."/>
            <person name="Henske J.K."/>
            <person name="Solomon K.V."/>
            <person name="De Groot R."/>
            <person name="Kuo A."/>
            <person name="Mondo S.J."/>
            <person name="Salamov A.A."/>
            <person name="Labutti K."/>
            <person name="Zhao Z."/>
            <person name="Chiniquy J."/>
            <person name="Barry K."/>
            <person name="Brewer H.M."/>
            <person name="Purvine S.O."/>
            <person name="Wright A.T."/>
            <person name="Boxma B."/>
            <person name="Van Alen T."/>
            <person name="Hackstein J.H."/>
            <person name="Baker S.E."/>
            <person name="Grigoriev I.V."/>
            <person name="O'Malley M.A."/>
        </authorList>
    </citation>
    <scope>NUCLEOTIDE SEQUENCE [LARGE SCALE GENOMIC DNA]</scope>
    <source>
        <strain evidence="2 3">S4</strain>
    </source>
</reference>
<dbReference type="Proteomes" id="UP000193944">
    <property type="component" value="Unassembled WGS sequence"/>
</dbReference>
<protein>
    <submittedName>
        <fullName evidence="2">Uncharacterized protein</fullName>
    </submittedName>
</protein>
<evidence type="ECO:0000256" key="1">
    <source>
        <dbReference type="SAM" id="MobiDB-lite"/>
    </source>
</evidence>
<comment type="caution">
    <text evidence="2">The sequence shown here is derived from an EMBL/GenBank/DDBJ whole genome shotgun (WGS) entry which is preliminary data.</text>
</comment>